<sequence length="81" mass="9049">MLQNAEAELARYQFIVYPPPVPGAPWLSVCIGPDGRVLDSEAFATFEEADLVTFRAEAVLFDSIVRQMEIAHVYAVERALH</sequence>
<gene>
    <name evidence="2" type="ORF">GCM10007888_06510</name>
    <name evidence="1" type="ORF">MOX02_17230</name>
</gene>
<accession>A0A512J176</accession>
<reference evidence="2" key="1">
    <citation type="journal article" date="2014" name="Int. J. Syst. Evol. Microbiol.">
        <title>Complete genome of a new Firmicutes species belonging to the dominant human colonic microbiota ('Ruminococcus bicirculans') reveals two chromosomes and a selective capacity to utilize plant glucans.</title>
        <authorList>
            <consortium name="NISC Comparative Sequencing Program"/>
            <person name="Wegmann U."/>
            <person name="Louis P."/>
            <person name="Goesmann A."/>
            <person name="Henrissat B."/>
            <person name="Duncan S.H."/>
            <person name="Flint H.J."/>
        </authorList>
    </citation>
    <scope>NUCLEOTIDE SEQUENCE</scope>
    <source>
        <strain evidence="2">NBRC 107715</strain>
    </source>
</reference>
<evidence type="ECO:0000313" key="3">
    <source>
        <dbReference type="Proteomes" id="UP000321960"/>
    </source>
</evidence>
<dbReference type="Proteomes" id="UP001156856">
    <property type="component" value="Unassembled WGS sequence"/>
</dbReference>
<keyword evidence="4" id="KW-1185">Reference proteome</keyword>
<reference evidence="2" key="4">
    <citation type="submission" date="2023-01" db="EMBL/GenBank/DDBJ databases">
        <title>Draft genome sequence of Methylobacterium oxalidis strain NBRC 107715.</title>
        <authorList>
            <person name="Sun Q."/>
            <person name="Mori K."/>
        </authorList>
    </citation>
    <scope>NUCLEOTIDE SEQUENCE</scope>
    <source>
        <strain evidence="2">NBRC 107715</strain>
    </source>
</reference>
<dbReference type="EMBL" id="BJZU01000028">
    <property type="protein sequence ID" value="GEP03685.1"/>
    <property type="molecule type" value="Genomic_DNA"/>
</dbReference>
<dbReference type="OrthoDB" id="7997801at2"/>
<protein>
    <submittedName>
        <fullName evidence="1">Uncharacterized protein</fullName>
    </submittedName>
</protein>
<comment type="caution">
    <text evidence="1">The sequence shown here is derived from an EMBL/GenBank/DDBJ whole genome shotgun (WGS) entry which is preliminary data.</text>
</comment>
<dbReference type="RefSeq" id="WP_147025381.1">
    <property type="nucleotide sequence ID" value="NZ_BJZU01000028.1"/>
</dbReference>
<dbReference type="AlphaFoldDB" id="A0A512J176"/>
<name>A0A512J176_9HYPH</name>
<dbReference type="Proteomes" id="UP000321960">
    <property type="component" value="Unassembled WGS sequence"/>
</dbReference>
<evidence type="ECO:0000313" key="1">
    <source>
        <dbReference type="EMBL" id="GEP03685.1"/>
    </source>
</evidence>
<evidence type="ECO:0000313" key="2">
    <source>
        <dbReference type="EMBL" id="GLS62270.1"/>
    </source>
</evidence>
<evidence type="ECO:0000313" key="4">
    <source>
        <dbReference type="Proteomes" id="UP001156856"/>
    </source>
</evidence>
<dbReference type="EMBL" id="BSPK01000008">
    <property type="protein sequence ID" value="GLS62270.1"/>
    <property type="molecule type" value="Genomic_DNA"/>
</dbReference>
<reference evidence="4" key="2">
    <citation type="journal article" date="2019" name="Int. J. Syst. Evol. Microbiol.">
        <title>The Global Catalogue of Microorganisms (GCM) 10K type strain sequencing project: providing services to taxonomists for standard genome sequencing and annotation.</title>
        <authorList>
            <consortium name="The Broad Institute Genomics Platform"/>
            <consortium name="The Broad Institute Genome Sequencing Center for Infectious Disease"/>
            <person name="Wu L."/>
            <person name="Ma J."/>
        </authorList>
    </citation>
    <scope>NUCLEOTIDE SEQUENCE [LARGE SCALE GENOMIC DNA]</scope>
    <source>
        <strain evidence="4">NBRC 107715</strain>
    </source>
</reference>
<reference evidence="1 3" key="3">
    <citation type="submission" date="2019-07" db="EMBL/GenBank/DDBJ databases">
        <title>Whole genome shotgun sequence of Methylobacterium oxalidis NBRC 107715.</title>
        <authorList>
            <person name="Hosoyama A."/>
            <person name="Uohara A."/>
            <person name="Ohji S."/>
            <person name="Ichikawa N."/>
        </authorList>
    </citation>
    <scope>NUCLEOTIDE SEQUENCE [LARGE SCALE GENOMIC DNA]</scope>
    <source>
        <strain evidence="1 3">NBRC 107715</strain>
    </source>
</reference>
<proteinExistence type="predicted"/>
<organism evidence="1 3">
    <name type="scientific">Methylobacterium oxalidis</name>
    <dbReference type="NCBI Taxonomy" id="944322"/>
    <lineage>
        <taxon>Bacteria</taxon>
        <taxon>Pseudomonadati</taxon>
        <taxon>Pseudomonadota</taxon>
        <taxon>Alphaproteobacteria</taxon>
        <taxon>Hyphomicrobiales</taxon>
        <taxon>Methylobacteriaceae</taxon>
        <taxon>Methylobacterium</taxon>
    </lineage>
</organism>